<accession>A0A5N6Z9B5</accession>
<proteinExistence type="predicted"/>
<dbReference type="OrthoDB" id="275936at2759"/>
<evidence type="ECO:0000313" key="1">
    <source>
        <dbReference type="EMBL" id="KAE8353456.1"/>
    </source>
</evidence>
<gene>
    <name evidence="1" type="ORF">BDV28DRAFT_164914</name>
</gene>
<keyword evidence="2" id="KW-1185">Reference proteome</keyword>
<reference evidence="2" key="1">
    <citation type="submission" date="2019-04" db="EMBL/GenBank/DDBJ databases">
        <title>Friends and foes A comparative genomics studyof 23 Aspergillus species from section Flavi.</title>
        <authorList>
            <consortium name="DOE Joint Genome Institute"/>
            <person name="Kjaerbolling I."/>
            <person name="Vesth T."/>
            <person name="Frisvad J.C."/>
            <person name="Nybo J.L."/>
            <person name="Theobald S."/>
            <person name="Kildgaard S."/>
            <person name="Isbrandt T."/>
            <person name="Kuo A."/>
            <person name="Sato A."/>
            <person name="Lyhne E.K."/>
            <person name="Kogle M.E."/>
            <person name="Wiebenga A."/>
            <person name="Kun R.S."/>
            <person name="Lubbers R.J."/>
            <person name="Makela M.R."/>
            <person name="Barry K."/>
            <person name="Chovatia M."/>
            <person name="Clum A."/>
            <person name="Daum C."/>
            <person name="Haridas S."/>
            <person name="He G."/>
            <person name="LaButti K."/>
            <person name="Lipzen A."/>
            <person name="Mondo S."/>
            <person name="Riley R."/>
            <person name="Salamov A."/>
            <person name="Simmons B.A."/>
            <person name="Magnuson J.K."/>
            <person name="Henrissat B."/>
            <person name="Mortensen U.H."/>
            <person name="Larsen T.O."/>
            <person name="Devries R.P."/>
            <person name="Grigoriev I.V."/>
            <person name="Machida M."/>
            <person name="Baker S.E."/>
            <person name="Andersen M.R."/>
        </authorList>
    </citation>
    <scope>NUCLEOTIDE SEQUENCE [LARGE SCALE GENOMIC DNA]</scope>
    <source>
        <strain evidence="2">CBS 553.77</strain>
    </source>
</reference>
<organism evidence="1 2">
    <name type="scientific">Aspergillus coremiiformis</name>
    <dbReference type="NCBI Taxonomy" id="138285"/>
    <lineage>
        <taxon>Eukaryota</taxon>
        <taxon>Fungi</taxon>
        <taxon>Dikarya</taxon>
        <taxon>Ascomycota</taxon>
        <taxon>Pezizomycotina</taxon>
        <taxon>Eurotiomycetes</taxon>
        <taxon>Eurotiomycetidae</taxon>
        <taxon>Eurotiales</taxon>
        <taxon>Aspergillaceae</taxon>
        <taxon>Aspergillus</taxon>
        <taxon>Aspergillus subgen. Circumdati</taxon>
    </lineage>
</organism>
<dbReference type="PANTHER" id="PTHR37845">
    <property type="entry name" value="SEQUENCE ORPHAN"/>
    <property type="match status" value="1"/>
</dbReference>
<dbReference type="GO" id="GO:0005739">
    <property type="term" value="C:mitochondrion"/>
    <property type="evidence" value="ECO:0007669"/>
    <property type="project" value="TreeGrafter"/>
</dbReference>
<dbReference type="PANTHER" id="PTHR37845:SF1">
    <property type="entry name" value="SEQUENCE ORPHAN"/>
    <property type="match status" value="1"/>
</dbReference>
<evidence type="ECO:0008006" key="3">
    <source>
        <dbReference type="Google" id="ProtNLM"/>
    </source>
</evidence>
<sequence>MADAVQRLHGDLTAAALSATLLAPTVTIIDRALVERASSNRPLLRSLRSHSLVALQRPGSFIFSRPFGLIWTLYAATYAVANGTETVTTALCPSKVDPITFTTTFLVNVPLGVWKDIRFAQLFGRNLESATNALRVSKAATAAFLLRDGVTIFGSFTLASWCASIIPDSLTSQPRSKTILTQIAVPVLSQLVATPFHLLGLDLYNRPSVRWRDRCVAIRSHLASATVIRCIRIIPAFGFGVLTNMGLRKIFHEQCDVSLSERSPFEST</sequence>
<evidence type="ECO:0000313" key="2">
    <source>
        <dbReference type="Proteomes" id="UP000327118"/>
    </source>
</evidence>
<dbReference type="EMBL" id="ML739097">
    <property type="protein sequence ID" value="KAE8353456.1"/>
    <property type="molecule type" value="Genomic_DNA"/>
</dbReference>
<dbReference type="AlphaFoldDB" id="A0A5N6Z9B5"/>
<dbReference type="InterPro" id="IPR038781">
    <property type="entry name" value="C365.16-ike"/>
</dbReference>
<dbReference type="Proteomes" id="UP000327118">
    <property type="component" value="Unassembled WGS sequence"/>
</dbReference>
<name>A0A5N6Z9B5_9EURO</name>
<protein>
    <recommendedName>
        <fullName evidence="3">Mitochondrial carrier domain-containing protein</fullName>
    </recommendedName>
</protein>